<comment type="caution">
    <text evidence="3">The sequence shown here is derived from an EMBL/GenBank/DDBJ whole genome shotgun (WGS) entry which is preliminary data.</text>
</comment>
<dbReference type="SUPFAM" id="SSF53098">
    <property type="entry name" value="Ribonuclease H-like"/>
    <property type="match status" value="1"/>
</dbReference>
<dbReference type="GO" id="GO:0015074">
    <property type="term" value="P:DNA integration"/>
    <property type="evidence" value="ECO:0007669"/>
    <property type="project" value="InterPro"/>
</dbReference>
<feature type="domain" description="Integrase catalytic" evidence="2">
    <location>
        <begin position="131"/>
        <end position="298"/>
    </location>
</feature>
<evidence type="ECO:0000259" key="2">
    <source>
        <dbReference type="PROSITE" id="PS50994"/>
    </source>
</evidence>
<dbReference type="RefSeq" id="WP_163291544.1">
    <property type="nucleotide sequence ID" value="NZ_JAAGWY010000008.1"/>
</dbReference>
<name>A0A6L9Y343_9MICO</name>
<dbReference type="PROSITE" id="PS50994">
    <property type="entry name" value="INTEGRASE"/>
    <property type="match status" value="1"/>
</dbReference>
<evidence type="ECO:0000313" key="4">
    <source>
        <dbReference type="Proteomes" id="UP000474967"/>
    </source>
</evidence>
<dbReference type="SUPFAM" id="SSF46689">
    <property type="entry name" value="Homeodomain-like"/>
    <property type="match status" value="1"/>
</dbReference>
<keyword evidence="4" id="KW-1185">Reference proteome</keyword>
<dbReference type="PANTHER" id="PTHR35004">
    <property type="entry name" value="TRANSPOSASE RV3428C-RELATED"/>
    <property type="match status" value="1"/>
</dbReference>
<dbReference type="InterPro" id="IPR012337">
    <property type="entry name" value="RNaseH-like_sf"/>
</dbReference>
<organism evidence="3 4">
    <name type="scientific">Leifsonia tongyongensis</name>
    <dbReference type="NCBI Taxonomy" id="1268043"/>
    <lineage>
        <taxon>Bacteria</taxon>
        <taxon>Bacillati</taxon>
        <taxon>Actinomycetota</taxon>
        <taxon>Actinomycetes</taxon>
        <taxon>Micrococcales</taxon>
        <taxon>Microbacteriaceae</taxon>
        <taxon>Leifsonia</taxon>
    </lineage>
</organism>
<proteinExistence type="predicted"/>
<dbReference type="InterPro" id="IPR009057">
    <property type="entry name" value="Homeodomain-like_sf"/>
</dbReference>
<feature type="non-terminal residue" evidence="3">
    <location>
        <position position="385"/>
    </location>
</feature>
<evidence type="ECO:0000256" key="1">
    <source>
        <dbReference type="SAM" id="MobiDB-lite"/>
    </source>
</evidence>
<gene>
    <name evidence="3" type="ORF">G3T36_19475</name>
</gene>
<dbReference type="InterPro" id="IPR047656">
    <property type="entry name" value="IS481-like_transpos"/>
</dbReference>
<feature type="region of interest" description="Disordered" evidence="1">
    <location>
        <begin position="282"/>
        <end position="306"/>
    </location>
</feature>
<dbReference type="NCBIfam" id="NF033577">
    <property type="entry name" value="transpos_IS481"/>
    <property type="match status" value="1"/>
</dbReference>
<dbReference type="Pfam" id="PF13683">
    <property type="entry name" value="rve_3"/>
    <property type="match status" value="1"/>
</dbReference>
<sequence length="385" mass="43266">MSRARVAVLKIVSKQLTVTAAAAEYGFSRRHLHRLLARYRDAGLDAVEPRSRAPLTSPHRVTAEVVDRIVQLRTELTAGGLDAGPITIAWHLEQENLPAPSTSTIRRILHRAGLVVPEPRKRPRSSYIRFEAAQPNETWQSDFTHWRLADGTDVEILNWLDDHSRYLLSATAHHPVTGDDVVTTFLAAVDTHGAPASTLTDNGRVYTARFGGGRNAFEYVLPLLGVQQKNGSPNHPQTQGKIERFHQTLKRWLTARPAAETLPELQHQLDQFRNDYNEHRPHRALDRTTPGHAYRSTPKAVPAGSSHPVHYRIRYDHVGTNGKVSFRRAGRMHHLGVGYEHRGARILAIADEHTVTVVRLDTGEVIATNDIDPTRTYWRNNQKAP</sequence>
<dbReference type="PANTHER" id="PTHR35004:SF7">
    <property type="entry name" value="INTEGRASE PROTEIN"/>
    <property type="match status" value="1"/>
</dbReference>
<accession>A0A6L9Y343</accession>
<dbReference type="Pfam" id="PF13565">
    <property type="entry name" value="HTH_32"/>
    <property type="match status" value="1"/>
</dbReference>
<protein>
    <submittedName>
        <fullName evidence="3">IS481 family transposase</fullName>
    </submittedName>
</protein>
<evidence type="ECO:0000313" key="3">
    <source>
        <dbReference type="EMBL" id="NEN08043.1"/>
    </source>
</evidence>
<dbReference type="Proteomes" id="UP000474967">
    <property type="component" value="Unassembled WGS sequence"/>
</dbReference>
<dbReference type="GO" id="GO:0003676">
    <property type="term" value="F:nucleic acid binding"/>
    <property type="evidence" value="ECO:0007669"/>
    <property type="project" value="InterPro"/>
</dbReference>
<reference evidence="3 4" key="1">
    <citation type="journal article" date="2014" name="J. Microbiol.">
        <title>Diaminobutyricibacter tongyongensis gen. nov., sp. nov. and Homoserinibacter gongjuensis gen. nov., sp. nov. belong to the family Microbacteriaceae.</title>
        <authorList>
            <person name="Kim S.J."/>
            <person name="Ahn J.H."/>
            <person name="Weon H.Y."/>
            <person name="Hamada M."/>
            <person name="Suzuki K."/>
            <person name="Kwon S.W."/>
        </authorList>
    </citation>
    <scope>NUCLEOTIDE SEQUENCE [LARGE SCALE GENOMIC DNA]</scope>
    <source>
        <strain evidence="3 4">NBRC 108724</strain>
    </source>
</reference>
<dbReference type="AlphaFoldDB" id="A0A6L9Y343"/>
<dbReference type="Gene3D" id="3.30.420.10">
    <property type="entry name" value="Ribonuclease H-like superfamily/Ribonuclease H"/>
    <property type="match status" value="1"/>
</dbReference>
<dbReference type="EMBL" id="JAAGWY010000008">
    <property type="protein sequence ID" value="NEN08043.1"/>
    <property type="molecule type" value="Genomic_DNA"/>
</dbReference>
<dbReference type="InterPro" id="IPR036397">
    <property type="entry name" value="RNaseH_sf"/>
</dbReference>
<dbReference type="InterPro" id="IPR001584">
    <property type="entry name" value="Integrase_cat-core"/>
</dbReference>